<keyword evidence="3 6" id="KW-0812">Transmembrane</keyword>
<evidence type="ECO:0000256" key="4">
    <source>
        <dbReference type="ARBA" id="ARBA00022989"/>
    </source>
</evidence>
<organism evidence="7 8">
    <name type="scientific">Bemisia tabaci</name>
    <name type="common">Sweetpotato whitefly</name>
    <name type="synonym">Aleurodes tabaci</name>
    <dbReference type="NCBI Taxonomy" id="7038"/>
    <lineage>
        <taxon>Eukaryota</taxon>
        <taxon>Metazoa</taxon>
        <taxon>Ecdysozoa</taxon>
        <taxon>Arthropoda</taxon>
        <taxon>Hexapoda</taxon>
        <taxon>Insecta</taxon>
        <taxon>Pterygota</taxon>
        <taxon>Neoptera</taxon>
        <taxon>Paraneoptera</taxon>
        <taxon>Hemiptera</taxon>
        <taxon>Sternorrhyncha</taxon>
        <taxon>Aleyrodoidea</taxon>
        <taxon>Aleyrodidae</taxon>
        <taxon>Aleyrodinae</taxon>
        <taxon>Bemisia</taxon>
    </lineage>
</organism>
<keyword evidence="8" id="KW-1185">Reference proteome</keyword>
<evidence type="ECO:0000313" key="7">
    <source>
        <dbReference type="EMBL" id="CAH0390967.1"/>
    </source>
</evidence>
<dbReference type="Proteomes" id="UP001152759">
    <property type="component" value="Chromosome 5"/>
</dbReference>
<dbReference type="Pfam" id="PF03647">
    <property type="entry name" value="Tmemb_14"/>
    <property type="match status" value="1"/>
</dbReference>
<feature type="transmembrane region" description="Helical" evidence="6">
    <location>
        <begin position="62"/>
        <end position="80"/>
    </location>
</feature>
<dbReference type="OrthoDB" id="5620at2759"/>
<dbReference type="KEGG" id="btab:109030830"/>
<dbReference type="AlphaFoldDB" id="A0A9P0AHR6"/>
<comment type="subcellular location">
    <subcellularLocation>
        <location evidence="1">Membrane</location>
    </subcellularLocation>
</comment>
<feature type="transmembrane region" description="Helical" evidence="6">
    <location>
        <begin position="12"/>
        <end position="30"/>
    </location>
</feature>
<proteinExistence type="inferred from homology"/>
<reference evidence="7" key="1">
    <citation type="submission" date="2021-12" db="EMBL/GenBank/DDBJ databases">
        <authorList>
            <person name="King R."/>
        </authorList>
    </citation>
    <scope>NUCLEOTIDE SEQUENCE</scope>
</reference>
<evidence type="ECO:0000313" key="8">
    <source>
        <dbReference type="Proteomes" id="UP001152759"/>
    </source>
</evidence>
<protein>
    <recommendedName>
        <fullName evidence="9">Transmembrane protein 14C</fullName>
    </recommendedName>
</protein>
<feature type="transmembrane region" description="Helical" evidence="6">
    <location>
        <begin position="36"/>
        <end position="55"/>
    </location>
</feature>
<evidence type="ECO:0000256" key="3">
    <source>
        <dbReference type="ARBA" id="ARBA00022692"/>
    </source>
</evidence>
<sequence length="118" mass="12242">MPLVDDLMAIDWISFAYAATVAGGGIMGYVKANSIPSLSAGLLFGGVLFAGAVLTSRNPNNYWPILGTSAVLGGVMGYRWVSGGKFMPAGLVCVLSVAMVLRFGARAAGLTDVQKVRE</sequence>
<keyword evidence="5 6" id="KW-0472">Membrane</keyword>
<dbReference type="EMBL" id="OU963866">
    <property type="protein sequence ID" value="CAH0390967.1"/>
    <property type="molecule type" value="Genomic_DNA"/>
</dbReference>
<dbReference type="InterPro" id="IPR005349">
    <property type="entry name" value="TMEM14"/>
</dbReference>
<dbReference type="PANTHER" id="PTHR12668">
    <property type="entry name" value="TRANSMEMBRANE PROTEIN 14, 15"/>
    <property type="match status" value="1"/>
</dbReference>
<evidence type="ECO:0000256" key="6">
    <source>
        <dbReference type="SAM" id="Phobius"/>
    </source>
</evidence>
<evidence type="ECO:0000256" key="2">
    <source>
        <dbReference type="ARBA" id="ARBA00007590"/>
    </source>
</evidence>
<gene>
    <name evidence="7" type="ORF">BEMITA_LOCUS9634</name>
</gene>
<feature type="transmembrane region" description="Helical" evidence="6">
    <location>
        <begin position="86"/>
        <end position="105"/>
    </location>
</feature>
<dbReference type="PANTHER" id="PTHR12668:SF43">
    <property type="entry name" value="TRANSMEMBRANE PROTEIN 14 HOMOLOG"/>
    <property type="match status" value="1"/>
</dbReference>
<evidence type="ECO:0000256" key="5">
    <source>
        <dbReference type="ARBA" id="ARBA00023136"/>
    </source>
</evidence>
<accession>A0A9P0AHR6</accession>
<dbReference type="GO" id="GO:0031966">
    <property type="term" value="C:mitochondrial membrane"/>
    <property type="evidence" value="ECO:0007669"/>
    <property type="project" value="TreeGrafter"/>
</dbReference>
<evidence type="ECO:0000256" key="1">
    <source>
        <dbReference type="ARBA" id="ARBA00004370"/>
    </source>
</evidence>
<dbReference type="GO" id="GO:0070453">
    <property type="term" value="P:regulation of heme biosynthetic process"/>
    <property type="evidence" value="ECO:0007669"/>
    <property type="project" value="TreeGrafter"/>
</dbReference>
<dbReference type="InterPro" id="IPR044890">
    <property type="entry name" value="TMEM14_sf"/>
</dbReference>
<comment type="similarity">
    <text evidence="2">Belongs to the TMEM14 family.</text>
</comment>
<keyword evidence="4 6" id="KW-1133">Transmembrane helix</keyword>
<name>A0A9P0AHR6_BEMTA</name>
<evidence type="ECO:0008006" key="9">
    <source>
        <dbReference type="Google" id="ProtNLM"/>
    </source>
</evidence>
<dbReference type="Gene3D" id="1.10.10.1740">
    <property type="entry name" value="Transmembrane protein 14-like"/>
    <property type="match status" value="1"/>
</dbReference>